<accession>A0ACC3BRD6</accession>
<organism evidence="1 2">
    <name type="scientific">Pyropia yezoensis</name>
    <name type="common">Susabi-nori</name>
    <name type="synonym">Porphyra yezoensis</name>
    <dbReference type="NCBI Taxonomy" id="2788"/>
    <lineage>
        <taxon>Eukaryota</taxon>
        <taxon>Rhodophyta</taxon>
        <taxon>Bangiophyceae</taxon>
        <taxon>Bangiales</taxon>
        <taxon>Bangiaceae</taxon>
        <taxon>Pyropia</taxon>
    </lineage>
</organism>
<evidence type="ECO:0000313" key="2">
    <source>
        <dbReference type="Proteomes" id="UP000798662"/>
    </source>
</evidence>
<evidence type="ECO:0000313" key="1">
    <source>
        <dbReference type="EMBL" id="KAK1860276.1"/>
    </source>
</evidence>
<protein>
    <submittedName>
        <fullName evidence="1">Uncharacterized protein</fullName>
    </submittedName>
</protein>
<keyword evidence="2" id="KW-1185">Reference proteome</keyword>
<gene>
    <name evidence="1" type="ORF">I4F81_002865</name>
</gene>
<comment type="caution">
    <text evidence="1">The sequence shown here is derived from an EMBL/GenBank/DDBJ whole genome shotgun (WGS) entry which is preliminary data.</text>
</comment>
<dbReference type="EMBL" id="CM020618">
    <property type="protein sequence ID" value="KAK1860276.1"/>
    <property type="molecule type" value="Genomic_DNA"/>
</dbReference>
<sequence length="373" mass="39844">MHRAPSTTATTAVTTTIAASGTTAVWGMGPGLSASSPPSSTRQHRPAEQQRGVRSRRGHHHVRSKHVLHPRYYLGGLMREARLPVGVREQRPCGGGIAQHHRVAVRAAVKDSLAALQRHFPSTIRSHSPPPPFTTVCHYRATPPIAAAPTATIQINEDGEGGDASARHLPTLVHVPAECVAHLVPVEPQVGGTSNGRRDHPIPPATASAARRAQRLPAAPPSLNHGADKERAEAVKDAGCQLGGLDRHAPLLTGGRLPCRRARQAVHAGGVCVRPPRHTLGLGEEGGHRDDGGGRAVPERMKQPGRRLIIATARRCCCPVEVARRKDGDGWHTPRGGGHRGRRDGARPTRTRRGRRGCGRGRPHLATNRPHDA</sequence>
<dbReference type="Proteomes" id="UP000798662">
    <property type="component" value="Chromosome 1"/>
</dbReference>
<reference evidence="1" key="1">
    <citation type="submission" date="2019-11" db="EMBL/GenBank/DDBJ databases">
        <title>Nori genome reveals adaptations in red seaweeds to the harsh intertidal environment.</title>
        <authorList>
            <person name="Wang D."/>
            <person name="Mao Y."/>
        </authorList>
    </citation>
    <scope>NUCLEOTIDE SEQUENCE</scope>
    <source>
        <tissue evidence="1">Gametophyte</tissue>
    </source>
</reference>
<name>A0ACC3BRD6_PYRYE</name>
<proteinExistence type="predicted"/>